<evidence type="ECO:0000313" key="5">
    <source>
        <dbReference type="Proteomes" id="UP001526426"/>
    </source>
</evidence>
<keyword evidence="1" id="KW-0547">Nucleotide-binding</keyword>
<organism evidence="4 5">
    <name type="scientific">Spirulina subsalsa FACHB-351</name>
    <dbReference type="NCBI Taxonomy" id="234711"/>
    <lineage>
        <taxon>Bacteria</taxon>
        <taxon>Bacillati</taxon>
        <taxon>Cyanobacteriota</taxon>
        <taxon>Cyanophyceae</taxon>
        <taxon>Spirulinales</taxon>
        <taxon>Spirulinaceae</taxon>
        <taxon>Spirulina</taxon>
    </lineage>
</organism>
<protein>
    <recommendedName>
        <fullName evidence="3">Cas10/Cmr2 second palm domain-containing protein</fullName>
    </recommendedName>
</protein>
<evidence type="ECO:0000256" key="1">
    <source>
        <dbReference type="ARBA" id="ARBA00022741"/>
    </source>
</evidence>
<sequence length="619" mass="70083">MTSQKSFYLVLLETSGNQQFIFSTNRLRENIGASELTYQAGTKWVIEAVDAVRGASDQIHQVGTQFVMEALNEINLTTQEIREKILDTQEWNRPIENQTQDHKVEVLIATSGKALLLTEKKDVAQAIIRYVTHKAIRYAPGLDIAGVISEPFSWDDIGSKKAPSIAAANKEVHQKFEELRSRRPSPLLRFLQLPVVDQCSTSGLPASELEVMSQEQVRNHEKPKAISQVAKLKREAAPQSLERIQKLLPSHIKLPGSVNELEKKLKDELDWLAIIHADGNGLGEVFLKFHENAQTTNNRDYIDKYRNFSIALDICTEAAFLQALDTFVSVKRNNKSETLLIPLIPLVLGGDDLTVICDGHYALKFTHKFLQEFENQTQQEIQELKKHKSIISDVANFTFTVKRLSSCAGICIIKPHLPFSIAYTLAERLLKSAKKVKEVVTNSQKQNQPYPCSSIDFHVLYDSSDINLEIIRKKIQLDSGKTHLYRRPYVVTAIDKLKHPNISGCEWAEFHHWQNLETAIKALKATNDDGKPKLPSSQMHDLRSGLFLGRDAADARYGLIRDRYIDKSNSSDDDIRVFEGNPESLFKQEPETETELHKTILLDAIEVAEFFKSKEDNNG</sequence>
<feature type="domain" description="Cas10/Cmr2 second palm" evidence="3">
    <location>
        <begin position="272"/>
        <end position="437"/>
    </location>
</feature>
<accession>A0ABT3LBQ1</accession>
<proteinExistence type="predicted"/>
<dbReference type="InterPro" id="IPR043128">
    <property type="entry name" value="Rev_trsase/Diguanyl_cyclase"/>
</dbReference>
<evidence type="ECO:0000259" key="3">
    <source>
        <dbReference type="Pfam" id="PF22335"/>
    </source>
</evidence>
<evidence type="ECO:0000256" key="2">
    <source>
        <dbReference type="ARBA" id="ARBA00023118"/>
    </source>
</evidence>
<name>A0ABT3LBQ1_9CYAN</name>
<dbReference type="Gene3D" id="3.30.70.270">
    <property type="match status" value="1"/>
</dbReference>
<dbReference type="Pfam" id="PF22335">
    <property type="entry name" value="Cas10-Cmr2_palm2"/>
    <property type="match status" value="1"/>
</dbReference>
<dbReference type="InterPro" id="IPR054767">
    <property type="entry name" value="Cas10-Cmr2_palm2"/>
</dbReference>
<comment type="caution">
    <text evidence="4">The sequence shown here is derived from an EMBL/GenBank/DDBJ whole genome shotgun (WGS) entry which is preliminary data.</text>
</comment>
<reference evidence="4 5" key="1">
    <citation type="submission" date="2021-08" db="EMBL/GenBank/DDBJ databases">
        <title>Draft genome sequence of Spirulina subsalsa with high tolerance to salinity and hype-accumulation of phycocyanin.</title>
        <authorList>
            <person name="Pei H."/>
            <person name="Jiang L."/>
        </authorList>
    </citation>
    <scope>NUCLEOTIDE SEQUENCE [LARGE SCALE GENOMIC DNA]</scope>
    <source>
        <strain evidence="4 5">FACHB-351</strain>
    </source>
</reference>
<dbReference type="RefSeq" id="WP_265266871.1">
    <property type="nucleotide sequence ID" value="NZ_JAIHOM010000209.1"/>
</dbReference>
<keyword evidence="2" id="KW-0051">Antiviral defense</keyword>
<evidence type="ECO:0000313" key="4">
    <source>
        <dbReference type="EMBL" id="MCW6038925.1"/>
    </source>
</evidence>
<dbReference type="EMBL" id="JAIHOM010000209">
    <property type="protein sequence ID" value="MCW6038925.1"/>
    <property type="molecule type" value="Genomic_DNA"/>
</dbReference>
<dbReference type="Proteomes" id="UP001526426">
    <property type="component" value="Unassembled WGS sequence"/>
</dbReference>
<keyword evidence="5" id="KW-1185">Reference proteome</keyword>
<gene>
    <name evidence="4" type="ORF">K4A83_22110</name>
</gene>